<evidence type="ECO:0000259" key="2">
    <source>
        <dbReference type="Pfam" id="PF03886"/>
    </source>
</evidence>
<evidence type="ECO:0000256" key="1">
    <source>
        <dbReference type="SAM" id="SignalP"/>
    </source>
</evidence>
<evidence type="ECO:0000313" key="4">
    <source>
        <dbReference type="Proteomes" id="UP000183107"/>
    </source>
</evidence>
<feature type="chain" id="PRO_5010351131" description="ABC-type transport auxiliary lipoprotein component domain-containing protein" evidence="1">
    <location>
        <begin position="24"/>
        <end position="214"/>
    </location>
</feature>
<accession>A0A1I5EVF8</accession>
<gene>
    <name evidence="3" type="ORF">SAMN05216386_2772</name>
</gene>
<proteinExistence type="predicted"/>
<keyword evidence="1" id="KW-0732">Signal</keyword>
<dbReference type="SUPFAM" id="SSF159594">
    <property type="entry name" value="XCC0632-like"/>
    <property type="match status" value="1"/>
</dbReference>
<feature type="signal peptide" evidence="1">
    <location>
        <begin position="1"/>
        <end position="23"/>
    </location>
</feature>
<feature type="domain" description="ABC-type transport auxiliary lipoprotein component" evidence="2">
    <location>
        <begin position="29"/>
        <end position="194"/>
    </location>
</feature>
<keyword evidence="4" id="KW-1185">Reference proteome</keyword>
<dbReference type="AlphaFoldDB" id="A0A1I5EVF8"/>
<name>A0A1I5EVF8_9PROT</name>
<evidence type="ECO:0000313" key="3">
    <source>
        <dbReference type="EMBL" id="SFO15356.1"/>
    </source>
</evidence>
<protein>
    <recommendedName>
        <fullName evidence="2">ABC-type transport auxiliary lipoprotein component domain-containing protein</fullName>
    </recommendedName>
</protein>
<dbReference type="InterPro" id="IPR005586">
    <property type="entry name" value="ABC_trans_aux"/>
</dbReference>
<sequence>MTSLSRAVLGMTLALLLNGCASVQEPRFYTLSVPSTPQRMKEALPDASTPFYIEVLPVTVPERLARPQLVVRSGGEESQLFILEESRWSSHFNDELRDAFATGIANQTGAIRETRGASGIHAPDYRGYRVAIELGQFDAVVGERVQARFSWVITRSADGRSAACYAAISESVNGGIDGVVQGVRRVVSRVVEDISKNLIELDTSHAATCKLYRD</sequence>
<dbReference type="EMBL" id="FOVJ01000009">
    <property type="protein sequence ID" value="SFO15356.1"/>
    <property type="molecule type" value="Genomic_DNA"/>
</dbReference>
<dbReference type="RefSeq" id="WP_074798426.1">
    <property type="nucleotide sequence ID" value="NZ_FOVJ01000009.1"/>
</dbReference>
<dbReference type="Proteomes" id="UP000183107">
    <property type="component" value="Unassembled WGS sequence"/>
</dbReference>
<reference evidence="4" key="1">
    <citation type="submission" date="2016-10" db="EMBL/GenBank/DDBJ databases">
        <authorList>
            <person name="Varghese N."/>
        </authorList>
    </citation>
    <scope>NUCLEOTIDE SEQUENCE [LARGE SCALE GENOMIC DNA]</scope>
    <source>
        <strain evidence="4">Nsp8</strain>
    </source>
</reference>
<organism evidence="3 4">
    <name type="scientific">Nitrosospira briensis</name>
    <dbReference type="NCBI Taxonomy" id="35799"/>
    <lineage>
        <taxon>Bacteria</taxon>
        <taxon>Pseudomonadati</taxon>
        <taxon>Pseudomonadota</taxon>
        <taxon>Betaproteobacteria</taxon>
        <taxon>Nitrosomonadales</taxon>
        <taxon>Nitrosomonadaceae</taxon>
        <taxon>Nitrosospira</taxon>
    </lineage>
</organism>
<dbReference type="Gene3D" id="3.40.50.10610">
    <property type="entry name" value="ABC-type transport auxiliary lipoprotein component"/>
    <property type="match status" value="1"/>
</dbReference>
<dbReference type="Pfam" id="PF03886">
    <property type="entry name" value="ABC_trans_aux"/>
    <property type="match status" value="1"/>
</dbReference>
<dbReference type="OrthoDB" id="1494661at2"/>